<evidence type="ECO:0000256" key="3">
    <source>
        <dbReference type="HAMAP-Rule" id="MF_01564"/>
    </source>
</evidence>
<dbReference type="RefSeq" id="WP_157989062.1">
    <property type="nucleotide sequence ID" value="NZ_LR217730.1"/>
</dbReference>
<comment type="subunit">
    <text evidence="3">Heterohexamer, formed by a dimer of trimers. The hexameric TusBCD complex contains 2 copies each of TusB, TusC and TusD. The TusBCD complex interacts with TusE.</text>
</comment>
<dbReference type="AlphaFoldDB" id="A0A451DH83"/>
<evidence type="ECO:0000313" key="4">
    <source>
        <dbReference type="EMBL" id="VFP85993.1"/>
    </source>
</evidence>
<dbReference type="GO" id="GO:1990228">
    <property type="term" value="C:sulfurtransferase complex"/>
    <property type="evidence" value="ECO:0007669"/>
    <property type="project" value="TreeGrafter"/>
</dbReference>
<dbReference type="HAMAP" id="MF_01564">
    <property type="entry name" value="Thiourid_synth_B"/>
    <property type="match status" value="1"/>
</dbReference>
<proteinExistence type="inferred from homology"/>
<organism evidence="4 5">
    <name type="scientific">Candidatus Erwinia haradaeae</name>
    <dbReference type="NCBI Taxonomy" id="1922217"/>
    <lineage>
        <taxon>Bacteria</taxon>
        <taxon>Pseudomonadati</taxon>
        <taxon>Pseudomonadota</taxon>
        <taxon>Gammaproteobacteria</taxon>
        <taxon>Enterobacterales</taxon>
        <taxon>Erwiniaceae</taxon>
        <taxon>Erwinia</taxon>
    </lineage>
</organism>
<dbReference type="SUPFAM" id="SSF75169">
    <property type="entry name" value="DsrEFH-like"/>
    <property type="match status" value="1"/>
</dbReference>
<dbReference type="EMBL" id="LR217730">
    <property type="protein sequence ID" value="VFP85993.1"/>
    <property type="molecule type" value="Genomic_DNA"/>
</dbReference>
<name>A0A451DH83_9GAMM</name>
<sequence length="95" mass="10665">MLHTISRSPFYCDFPAILRLISEGDDVLLLEDGVLAGTQGSNILEGLLSARITLYILREDLVARGLLIYISSQVQVISYDGFIKLRIKNLQQIAW</sequence>
<dbReference type="Pfam" id="PF04077">
    <property type="entry name" value="DsrH"/>
    <property type="match status" value="1"/>
</dbReference>
<keyword evidence="1 3" id="KW-0963">Cytoplasm</keyword>
<dbReference type="InterPro" id="IPR027396">
    <property type="entry name" value="DsrEFH-like"/>
</dbReference>
<dbReference type="Proteomes" id="UP000294343">
    <property type="component" value="Chromosome"/>
</dbReference>
<dbReference type="PANTHER" id="PTHR37526:SF1">
    <property type="entry name" value="PROTEIN TUSB"/>
    <property type="match status" value="1"/>
</dbReference>
<keyword evidence="2 3" id="KW-0819">tRNA processing</keyword>
<gene>
    <name evidence="3 4" type="primary">tusB</name>
    <name evidence="4" type="ORF">ERCIPSPA2889_247</name>
</gene>
<dbReference type="Gene3D" id="3.40.1260.10">
    <property type="entry name" value="DsrEFH-like"/>
    <property type="match status" value="1"/>
</dbReference>
<comment type="subcellular location">
    <subcellularLocation>
        <location evidence="3">Cytoplasm</location>
    </subcellularLocation>
</comment>
<reference evidence="4 5" key="1">
    <citation type="submission" date="2019-02" db="EMBL/GenBank/DDBJ databases">
        <authorList>
            <person name="Manzano-Marin A."/>
            <person name="Manzano-Marin A."/>
        </authorList>
    </citation>
    <scope>NUCLEOTIDE SEQUENCE [LARGE SCALE GENOMIC DNA]</scope>
    <source>
        <strain evidence="4 5">ErCipseudotsugae</strain>
    </source>
</reference>
<dbReference type="NCBIfam" id="NF010035">
    <property type="entry name" value="PRK13510.1"/>
    <property type="match status" value="1"/>
</dbReference>
<evidence type="ECO:0000313" key="5">
    <source>
        <dbReference type="Proteomes" id="UP000294343"/>
    </source>
</evidence>
<dbReference type="InterPro" id="IPR023526">
    <property type="entry name" value="Sulphur_relay_TusB"/>
</dbReference>
<dbReference type="NCBIfam" id="TIGR03011">
    <property type="entry name" value="sulf_tusB_dsrH"/>
    <property type="match status" value="1"/>
</dbReference>
<comment type="similarity">
    <text evidence="3">Belongs to the DsrH/TusB family.</text>
</comment>
<dbReference type="PANTHER" id="PTHR37526">
    <property type="entry name" value="PROTEIN TUSB"/>
    <property type="match status" value="1"/>
</dbReference>
<comment type="function">
    <text evidence="3">Part of a sulfur-relay system required for 2-thiolation of 5-methylaminomethyl-2-thiouridine (mnm(5)s(2)U) at tRNA wobble positions.</text>
</comment>
<protein>
    <recommendedName>
        <fullName evidence="3">Protein TusB</fullName>
    </recommendedName>
    <alternativeName>
        <fullName evidence="3">tRNA 2-thiouridine synthesizing protein B</fullName>
    </alternativeName>
</protein>
<accession>A0A451DH83</accession>
<dbReference type="InterPro" id="IPR007215">
    <property type="entry name" value="Sulphur_relay_TusB/DsrH"/>
</dbReference>
<dbReference type="GO" id="GO:0002143">
    <property type="term" value="P:tRNA wobble position uridine thiolation"/>
    <property type="evidence" value="ECO:0007669"/>
    <property type="project" value="InterPro"/>
</dbReference>
<evidence type="ECO:0000256" key="2">
    <source>
        <dbReference type="ARBA" id="ARBA00022694"/>
    </source>
</evidence>
<evidence type="ECO:0000256" key="1">
    <source>
        <dbReference type="ARBA" id="ARBA00022490"/>
    </source>
</evidence>
<dbReference type="OrthoDB" id="9795117at2"/>